<evidence type="ECO:0000313" key="2">
    <source>
        <dbReference type="Proteomes" id="UP001145114"/>
    </source>
</evidence>
<reference evidence="1" key="1">
    <citation type="submission" date="2022-06" db="EMBL/GenBank/DDBJ databases">
        <title>Phylogenomic reconstructions and comparative analyses of Kickxellomycotina fungi.</title>
        <authorList>
            <person name="Reynolds N.K."/>
            <person name="Stajich J.E."/>
            <person name="Barry K."/>
            <person name="Grigoriev I.V."/>
            <person name="Crous P."/>
            <person name="Smith M.E."/>
        </authorList>
    </citation>
    <scope>NUCLEOTIDE SEQUENCE</scope>
    <source>
        <strain evidence="1">RSA 2271</strain>
    </source>
</reference>
<sequence length="335" mass="37703">MQSQAVAATKFWEEFQVRRQALEKEIAAINAENITEQTTKVMTQLNELELSVQGAQSFLPPRDQQTYLETIRELKEKVKEQQLRARPKARFRFKSQARKATAITCSQIQQEVSAMPVPVAQPELSADSDAAARPVDNTAGISCQTKKWIRPARLDGGGSGGGEATDLSLTKLEDCVVDLRGLEDRPRALYIFDLVRCIVIGKPFIGATTVRNCNSCVLVLGSSQLRMEKCRDVDVYLYCASHPIIETSTQIRFHDVTTSALDCKEFTAVLEECGLRDLPNQFDKVDDFNWLKRQQSPNWQLSDNKIGSTQWKRFLSLDSTQIDDPTGLILELIHH</sequence>
<organism evidence="1 2">
    <name type="scientific">Spiromyces aspiralis</name>
    <dbReference type="NCBI Taxonomy" id="68401"/>
    <lineage>
        <taxon>Eukaryota</taxon>
        <taxon>Fungi</taxon>
        <taxon>Fungi incertae sedis</taxon>
        <taxon>Zoopagomycota</taxon>
        <taxon>Kickxellomycotina</taxon>
        <taxon>Kickxellomycetes</taxon>
        <taxon>Kickxellales</taxon>
        <taxon>Kickxellaceae</taxon>
        <taxon>Spiromyces</taxon>
    </lineage>
</organism>
<comment type="caution">
    <text evidence="1">The sequence shown here is derived from an EMBL/GenBank/DDBJ whole genome shotgun (WGS) entry which is preliminary data.</text>
</comment>
<accession>A0ACC1HI72</accession>
<proteinExistence type="predicted"/>
<name>A0ACC1HI72_9FUNG</name>
<keyword evidence="2" id="KW-1185">Reference proteome</keyword>
<dbReference type="EMBL" id="JAMZIH010005543">
    <property type="protein sequence ID" value="KAJ1675011.1"/>
    <property type="molecule type" value="Genomic_DNA"/>
</dbReference>
<protein>
    <submittedName>
        <fullName evidence="1">Uncharacterized protein</fullName>
    </submittedName>
</protein>
<dbReference type="Proteomes" id="UP001145114">
    <property type="component" value="Unassembled WGS sequence"/>
</dbReference>
<gene>
    <name evidence="1" type="ORF">EV182_002110</name>
</gene>
<evidence type="ECO:0000313" key="1">
    <source>
        <dbReference type="EMBL" id="KAJ1675011.1"/>
    </source>
</evidence>